<accession>A0A368F9I6</accession>
<comment type="caution">
    <text evidence="1">The sequence shown here is derived from an EMBL/GenBank/DDBJ whole genome shotgun (WGS) entry which is preliminary data.</text>
</comment>
<dbReference type="AlphaFoldDB" id="A0A368F9I6"/>
<evidence type="ECO:0000313" key="1">
    <source>
        <dbReference type="EMBL" id="RCN28258.1"/>
    </source>
</evidence>
<protein>
    <submittedName>
        <fullName evidence="1">Uncharacterized protein</fullName>
    </submittedName>
</protein>
<proteinExistence type="predicted"/>
<organism evidence="1 2">
    <name type="scientific">Ancylostoma caninum</name>
    <name type="common">Dog hookworm</name>
    <dbReference type="NCBI Taxonomy" id="29170"/>
    <lineage>
        <taxon>Eukaryota</taxon>
        <taxon>Metazoa</taxon>
        <taxon>Ecdysozoa</taxon>
        <taxon>Nematoda</taxon>
        <taxon>Chromadorea</taxon>
        <taxon>Rhabditida</taxon>
        <taxon>Rhabditina</taxon>
        <taxon>Rhabditomorpha</taxon>
        <taxon>Strongyloidea</taxon>
        <taxon>Ancylostomatidae</taxon>
        <taxon>Ancylostomatinae</taxon>
        <taxon>Ancylostoma</taxon>
    </lineage>
</organism>
<gene>
    <name evidence="1" type="ORF">ANCCAN_25998</name>
</gene>
<dbReference type="EMBL" id="JOJR01002813">
    <property type="protein sequence ID" value="RCN28258.1"/>
    <property type="molecule type" value="Genomic_DNA"/>
</dbReference>
<dbReference type="Proteomes" id="UP000252519">
    <property type="component" value="Unassembled WGS sequence"/>
</dbReference>
<keyword evidence="2" id="KW-1185">Reference proteome</keyword>
<sequence length="71" mass="7995">MELQTLDSKRINCGHRTFCCTTAQILSSIAHFSQICLCIQMDLLTGYPQVFFELHVELPLHGSPSICKNVL</sequence>
<name>A0A368F9I6_ANCCA</name>
<evidence type="ECO:0000313" key="2">
    <source>
        <dbReference type="Proteomes" id="UP000252519"/>
    </source>
</evidence>
<reference evidence="1 2" key="1">
    <citation type="submission" date="2014-10" db="EMBL/GenBank/DDBJ databases">
        <title>Draft genome of the hookworm Ancylostoma caninum.</title>
        <authorList>
            <person name="Mitreva M."/>
        </authorList>
    </citation>
    <scope>NUCLEOTIDE SEQUENCE [LARGE SCALE GENOMIC DNA]</scope>
    <source>
        <strain evidence="1 2">Baltimore</strain>
    </source>
</reference>